<accession>A0A3P6AJ79</accession>
<organism evidence="1">
    <name type="scientific">Brassica oleracea</name>
    <name type="common">Wild cabbage</name>
    <dbReference type="NCBI Taxonomy" id="3712"/>
    <lineage>
        <taxon>Eukaryota</taxon>
        <taxon>Viridiplantae</taxon>
        <taxon>Streptophyta</taxon>
        <taxon>Embryophyta</taxon>
        <taxon>Tracheophyta</taxon>
        <taxon>Spermatophyta</taxon>
        <taxon>Magnoliopsida</taxon>
        <taxon>eudicotyledons</taxon>
        <taxon>Gunneridae</taxon>
        <taxon>Pentapetalae</taxon>
        <taxon>rosids</taxon>
        <taxon>malvids</taxon>
        <taxon>Brassicales</taxon>
        <taxon>Brassicaceae</taxon>
        <taxon>Brassiceae</taxon>
        <taxon>Brassica</taxon>
    </lineage>
</organism>
<dbReference type="AlphaFoldDB" id="A0A3P6AJ79"/>
<evidence type="ECO:0000313" key="1">
    <source>
        <dbReference type="EMBL" id="VDC89725.1"/>
    </source>
</evidence>
<protein>
    <submittedName>
        <fullName evidence="1">Uncharacterized protein</fullName>
    </submittedName>
</protein>
<dbReference type="EMBL" id="LR031872">
    <property type="protein sequence ID" value="VDC89725.1"/>
    <property type="molecule type" value="Genomic_DNA"/>
</dbReference>
<name>A0A3P6AJ79_BRAOL</name>
<gene>
    <name evidence="1" type="ORF">BOLC3T14986H</name>
</gene>
<reference evidence="1" key="1">
    <citation type="submission" date="2018-11" db="EMBL/GenBank/DDBJ databases">
        <authorList>
            <consortium name="Genoscope - CEA"/>
            <person name="William W."/>
        </authorList>
    </citation>
    <scope>NUCLEOTIDE SEQUENCE</scope>
</reference>
<proteinExistence type="predicted"/>
<feature type="non-terminal residue" evidence="1">
    <location>
        <position position="1"/>
    </location>
</feature>
<sequence length="91" mass="10042">QHNKRRPAESEALSVNTRSLFADSSNFLNITLTRLSHIKLLKSFTVMLVPEDGESSKSLKTKLTVSNISVHLIVTDVSSLDDVTSGEPFLE</sequence>